<dbReference type="InterPro" id="IPR011707">
    <property type="entry name" value="Cu-oxidase-like_N"/>
</dbReference>
<dbReference type="PANTHER" id="PTHR48267:SF1">
    <property type="entry name" value="BILIRUBIN OXIDASE"/>
    <property type="match status" value="1"/>
</dbReference>
<dbReference type="InterPro" id="IPR008972">
    <property type="entry name" value="Cupredoxin"/>
</dbReference>
<dbReference type="Pfam" id="PF07731">
    <property type="entry name" value="Cu-oxidase_2"/>
    <property type="match status" value="1"/>
</dbReference>
<feature type="domain" description="Plastocyanin-like" evidence="4">
    <location>
        <begin position="460"/>
        <end position="592"/>
    </location>
</feature>
<evidence type="ECO:0000256" key="3">
    <source>
        <dbReference type="ARBA" id="ARBA00023002"/>
    </source>
</evidence>
<feature type="domain" description="Plastocyanin-like" evidence="5">
    <location>
        <begin position="61"/>
        <end position="95"/>
    </location>
</feature>
<accession>A0ABW5FX28</accession>
<organism evidence="6 7">
    <name type="scientific">Amycolatopsis pigmentata</name>
    <dbReference type="NCBI Taxonomy" id="450801"/>
    <lineage>
        <taxon>Bacteria</taxon>
        <taxon>Bacillati</taxon>
        <taxon>Actinomycetota</taxon>
        <taxon>Actinomycetes</taxon>
        <taxon>Pseudonocardiales</taxon>
        <taxon>Pseudonocardiaceae</taxon>
        <taxon>Amycolatopsis</taxon>
    </lineage>
</organism>
<evidence type="ECO:0000313" key="7">
    <source>
        <dbReference type="Proteomes" id="UP001597417"/>
    </source>
</evidence>
<name>A0ABW5FX28_9PSEU</name>
<gene>
    <name evidence="6" type="ORF">ACFSXZ_18705</name>
</gene>
<keyword evidence="2" id="KW-0479">Metal-binding</keyword>
<dbReference type="Gene3D" id="2.60.40.420">
    <property type="entry name" value="Cupredoxins - blue copper proteins"/>
    <property type="match status" value="3"/>
</dbReference>
<dbReference type="InterPro" id="IPR045087">
    <property type="entry name" value="Cu-oxidase_fam"/>
</dbReference>
<comment type="caution">
    <text evidence="6">The sequence shown here is derived from an EMBL/GenBank/DDBJ whole genome shotgun (WGS) entry which is preliminary data.</text>
</comment>
<dbReference type="PROSITE" id="PS00080">
    <property type="entry name" value="MULTICOPPER_OXIDASE2"/>
    <property type="match status" value="1"/>
</dbReference>
<comment type="similarity">
    <text evidence="1">Belongs to the multicopper oxidase family.</text>
</comment>
<feature type="domain" description="Plastocyanin-like" evidence="5">
    <location>
        <begin position="144"/>
        <end position="212"/>
    </location>
</feature>
<proteinExistence type="inferred from homology"/>
<dbReference type="Pfam" id="PF07732">
    <property type="entry name" value="Cu-oxidase_3"/>
    <property type="match status" value="2"/>
</dbReference>
<protein>
    <submittedName>
        <fullName evidence="6">Multicopper oxidase family protein</fullName>
    </submittedName>
</protein>
<evidence type="ECO:0000259" key="4">
    <source>
        <dbReference type="Pfam" id="PF07731"/>
    </source>
</evidence>
<sequence length="610" mass="66793">MTEVVTAPAPAIVPSGPNWGLDKFRDPLRVPPVIRPHSWLHQDEITVTMTRARMRLHAQLPETELWTYEGQFPGPTIEVRAGRQLRVAWSNTIDGTIPLVAVQQTVVPPDVLAPTRSPGYRKPDGSLADGVSIIEGVTDLPPWTVTHLHGALTNGGNDGWAHNATLRGHAQLTEYPNAQQATALWYHDHAMAVTRFNVHAGLAGMYLIRDAEEDALGLPGGAQEVPLVLTDRNLDTDPATGALTGQLLYKVPALGGALIPFSGPFTLVNGIIWPYLDVSARWYRFRVLNASNSRFYRLNLIDDGGTAHNDAVRIIGTDGGLLPAPAPVPAGGLVLAPSERADVLIDFSRFTGENLRLTDTGAQGTEPDAMQFRVESRTRNDRFTLPEKLSTSYVRLQHGTTVPEDHDHVFVALVPPGTAGDGHPQLWELGEVTDGTEPDGEGVIQLTDPATGNVRTFRMVANLFDDGTTFFLKHGRWVVWNLIHLGGPTHPMHMHMIEYQILTRRAFTRTAQGNVDGFDVSAGRTTTPLKVTGDGRPIERYEEGWKDTFQVQAGEWVSVAGLFAGATGEFMYHCHILDHEDEGMMRPFVVHPPEVARFHLHHGGSGHSGH</sequence>
<evidence type="ECO:0000259" key="5">
    <source>
        <dbReference type="Pfam" id="PF07732"/>
    </source>
</evidence>
<dbReference type="RefSeq" id="WP_378266298.1">
    <property type="nucleotide sequence ID" value="NZ_JBHUKR010000007.1"/>
</dbReference>
<dbReference type="PANTHER" id="PTHR48267">
    <property type="entry name" value="CUPREDOXIN SUPERFAMILY PROTEIN"/>
    <property type="match status" value="1"/>
</dbReference>
<dbReference type="Proteomes" id="UP001597417">
    <property type="component" value="Unassembled WGS sequence"/>
</dbReference>
<keyword evidence="3" id="KW-0560">Oxidoreductase</keyword>
<keyword evidence="7" id="KW-1185">Reference proteome</keyword>
<dbReference type="PROSITE" id="PS00079">
    <property type="entry name" value="MULTICOPPER_OXIDASE1"/>
    <property type="match status" value="1"/>
</dbReference>
<dbReference type="SUPFAM" id="SSF49503">
    <property type="entry name" value="Cupredoxins"/>
    <property type="match status" value="3"/>
</dbReference>
<evidence type="ECO:0000256" key="1">
    <source>
        <dbReference type="ARBA" id="ARBA00010609"/>
    </source>
</evidence>
<dbReference type="InterPro" id="IPR033138">
    <property type="entry name" value="Cu_oxidase_CS"/>
</dbReference>
<dbReference type="EMBL" id="JBHUKR010000007">
    <property type="protein sequence ID" value="MFD2418357.1"/>
    <property type="molecule type" value="Genomic_DNA"/>
</dbReference>
<dbReference type="InterPro" id="IPR002355">
    <property type="entry name" value="Cu_oxidase_Cu_BS"/>
</dbReference>
<reference evidence="7" key="1">
    <citation type="journal article" date="2019" name="Int. J. Syst. Evol. Microbiol.">
        <title>The Global Catalogue of Microorganisms (GCM) 10K type strain sequencing project: providing services to taxonomists for standard genome sequencing and annotation.</title>
        <authorList>
            <consortium name="The Broad Institute Genomics Platform"/>
            <consortium name="The Broad Institute Genome Sequencing Center for Infectious Disease"/>
            <person name="Wu L."/>
            <person name="Ma J."/>
        </authorList>
    </citation>
    <scope>NUCLEOTIDE SEQUENCE [LARGE SCALE GENOMIC DNA]</scope>
    <source>
        <strain evidence="7">CGMCC 4.7645</strain>
    </source>
</reference>
<dbReference type="InterPro" id="IPR011706">
    <property type="entry name" value="Cu-oxidase_C"/>
</dbReference>
<dbReference type="CDD" id="cd13844">
    <property type="entry name" value="CuRO_1_BOD_CotA_like"/>
    <property type="match status" value="1"/>
</dbReference>
<evidence type="ECO:0000313" key="6">
    <source>
        <dbReference type="EMBL" id="MFD2418357.1"/>
    </source>
</evidence>
<evidence type="ECO:0000256" key="2">
    <source>
        <dbReference type="ARBA" id="ARBA00022723"/>
    </source>
</evidence>